<dbReference type="InterPro" id="IPR025351">
    <property type="entry name" value="Pvc16_N"/>
</dbReference>
<gene>
    <name evidence="3" type="ORF">JOM49_004253</name>
</gene>
<evidence type="ECO:0000259" key="2">
    <source>
        <dbReference type="Pfam" id="PF14065"/>
    </source>
</evidence>
<evidence type="ECO:0000313" key="3">
    <source>
        <dbReference type="EMBL" id="MBP2182727.1"/>
    </source>
</evidence>
<protein>
    <recommendedName>
        <fullName evidence="2">Pvc16 N-terminal domain-containing protein</fullName>
    </recommendedName>
</protein>
<accession>A0ABS4PTG2</accession>
<dbReference type="EMBL" id="JAGGMS010000001">
    <property type="protein sequence ID" value="MBP2182727.1"/>
    <property type="molecule type" value="Genomic_DNA"/>
</dbReference>
<dbReference type="RefSeq" id="WP_209665996.1">
    <property type="nucleotide sequence ID" value="NZ_JAGGMS010000001.1"/>
</dbReference>
<comment type="caution">
    <text evidence="3">The sequence shown here is derived from an EMBL/GenBank/DDBJ whole genome shotgun (WGS) entry which is preliminary data.</text>
</comment>
<sequence>MLADVDSSIRAWLTEELSPGTEIGFEPPGLLADIPRRPRRAGIVNLFLYAVNENLDGLPVGRLRARDAEGRVTGSHVTHRSYHLSYLVTAWAADVAEEHELLGALIGAHTEHDALSADHLRGSLRVLETALPVRLGWAPASRGDLWTALGLTMRTALDLTVTAPALPSRLEPAAPPVRAVELEAHHEVPPPPETPRRRWERTAIHER</sequence>
<feature type="domain" description="Pvc16 N-terminal" evidence="2">
    <location>
        <begin position="4"/>
        <end position="178"/>
    </location>
</feature>
<keyword evidence="4" id="KW-1185">Reference proteome</keyword>
<proteinExistence type="predicted"/>
<feature type="region of interest" description="Disordered" evidence="1">
    <location>
        <begin position="182"/>
        <end position="207"/>
    </location>
</feature>
<evidence type="ECO:0000256" key="1">
    <source>
        <dbReference type="SAM" id="MobiDB-lite"/>
    </source>
</evidence>
<name>A0ABS4PTG2_9PSEU</name>
<dbReference type="Proteomes" id="UP000741013">
    <property type="component" value="Unassembled WGS sequence"/>
</dbReference>
<reference evidence="3 4" key="1">
    <citation type="submission" date="2021-03" db="EMBL/GenBank/DDBJ databases">
        <title>Sequencing the genomes of 1000 actinobacteria strains.</title>
        <authorList>
            <person name="Klenk H.-P."/>
        </authorList>
    </citation>
    <scope>NUCLEOTIDE SEQUENCE [LARGE SCALE GENOMIC DNA]</scope>
    <source>
        <strain evidence="3 4">DSM 45510</strain>
    </source>
</reference>
<organism evidence="3 4">
    <name type="scientific">Amycolatopsis magusensis</name>
    <dbReference type="NCBI Taxonomy" id="882444"/>
    <lineage>
        <taxon>Bacteria</taxon>
        <taxon>Bacillati</taxon>
        <taxon>Actinomycetota</taxon>
        <taxon>Actinomycetes</taxon>
        <taxon>Pseudonocardiales</taxon>
        <taxon>Pseudonocardiaceae</taxon>
        <taxon>Amycolatopsis</taxon>
    </lineage>
</organism>
<evidence type="ECO:0000313" key="4">
    <source>
        <dbReference type="Proteomes" id="UP000741013"/>
    </source>
</evidence>
<dbReference type="Pfam" id="PF14065">
    <property type="entry name" value="Pvc16_N"/>
    <property type="match status" value="1"/>
</dbReference>